<evidence type="ECO:0000313" key="10">
    <source>
        <dbReference type="Proteomes" id="UP000799770"/>
    </source>
</evidence>
<gene>
    <name evidence="9" type="ORF">BDV96DRAFT_494037</name>
</gene>
<feature type="transmembrane region" description="Helical" evidence="7">
    <location>
        <begin position="307"/>
        <end position="333"/>
    </location>
</feature>
<feature type="transmembrane region" description="Helical" evidence="7">
    <location>
        <begin position="58"/>
        <end position="81"/>
    </location>
</feature>
<feature type="domain" description="Major facilitator superfamily (MFS) profile" evidence="8">
    <location>
        <begin position="60"/>
        <end position="515"/>
    </location>
</feature>
<evidence type="ECO:0000256" key="5">
    <source>
        <dbReference type="ARBA" id="ARBA00023136"/>
    </source>
</evidence>
<dbReference type="SUPFAM" id="SSF103473">
    <property type="entry name" value="MFS general substrate transporter"/>
    <property type="match status" value="1"/>
</dbReference>
<feature type="transmembrane region" description="Helical" evidence="7">
    <location>
        <begin position="430"/>
        <end position="451"/>
    </location>
</feature>
<feature type="transmembrane region" description="Helical" evidence="7">
    <location>
        <begin position="93"/>
        <end position="114"/>
    </location>
</feature>
<dbReference type="InterPro" id="IPR020846">
    <property type="entry name" value="MFS_dom"/>
</dbReference>
<feature type="transmembrane region" description="Helical" evidence="7">
    <location>
        <begin position="345"/>
        <end position="365"/>
    </location>
</feature>
<keyword evidence="2" id="KW-0813">Transport</keyword>
<dbReference type="PANTHER" id="PTHR23502:SF51">
    <property type="entry name" value="QUINIDINE RESISTANCE PROTEIN 1-RELATED"/>
    <property type="match status" value="1"/>
</dbReference>
<protein>
    <submittedName>
        <fullName evidence="9">Major facilitator superfamily domain-containing protein</fullName>
    </submittedName>
</protein>
<feature type="transmembrane region" description="Helical" evidence="7">
    <location>
        <begin position="401"/>
        <end position="418"/>
    </location>
</feature>
<evidence type="ECO:0000313" key="9">
    <source>
        <dbReference type="EMBL" id="KAF2115014.1"/>
    </source>
</evidence>
<dbReference type="PROSITE" id="PS50850">
    <property type="entry name" value="MFS"/>
    <property type="match status" value="1"/>
</dbReference>
<dbReference type="Pfam" id="PF07690">
    <property type="entry name" value="MFS_1"/>
    <property type="match status" value="1"/>
</dbReference>
<feature type="transmembrane region" description="Helical" evidence="7">
    <location>
        <begin position="184"/>
        <end position="202"/>
    </location>
</feature>
<organism evidence="9 10">
    <name type="scientific">Lophiotrema nucula</name>
    <dbReference type="NCBI Taxonomy" id="690887"/>
    <lineage>
        <taxon>Eukaryota</taxon>
        <taxon>Fungi</taxon>
        <taxon>Dikarya</taxon>
        <taxon>Ascomycota</taxon>
        <taxon>Pezizomycotina</taxon>
        <taxon>Dothideomycetes</taxon>
        <taxon>Pleosporomycetidae</taxon>
        <taxon>Pleosporales</taxon>
        <taxon>Lophiotremataceae</taxon>
        <taxon>Lophiotrema</taxon>
    </lineage>
</organism>
<evidence type="ECO:0000256" key="3">
    <source>
        <dbReference type="ARBA" id="ARBA00022692"/>
    </source>
</evidence>
<dbReference type="AlphaFoldDB" id="A0A6A5Z7J6"/>
<dbReference type="Gene3D" id="1.20.1250.20">
    <property type="entry name" value="MFS general substrate transporter like domains"/>
    <property type="match status" value="1"/>
</dbReference>
<evidence type="ECO:0000256" key="6">
    <source>
        <dbReference type="SAM" id="MobiDB-lite"/>
    </source>
</evidence>
<dbReference type="InterPro" id="IPR011701">
    <property type="entry name" value="MFS"/>
</dbReference>
<dbReference type="OrthoDB" id="2441642at2759"/>
<evidence type="ECO:0000256" key="4">
    <source>
        <dbReference type="ARBA" id="ARBA00022989"/>
    </source>
</evidence>
<keyword evidence="3 7" id="KW-0812">Transmembrane</keyword>
<feature type="transmembrane region" description="Helical" evidence="7">
    <location>
        <begin position="488"/>
        <end position="511"/>
    </location>
</feature>
<dbReference type="FunFam" id="1.20.1720.10:FF:000009">
    <property type="entry name" value="MFS multidrug transporter"/>
    <property type="match status" value="1"/>
</dbReference>
<reference evidence="9" key="1">
    <citation type="journal article" date="2020" name="Stud. Mycol.">
        <title>101 Dothideomycetes genomes: a test case for predicting lifestyles and emergence of pathogens.</title>
        <authorList>
            <person name="Haridas S."/>
            <person name="Albert R."/>
            <person name="Binder M."/>
            <person name="Bloem J."/>
            <person name="Labutti K."/>
            <person name="Salamov A."/>
            <person name="Andreopoulos B."/>
            <person name="Baker S."/>
            <person name="Barry K."/>
            <person name="Bills G."/>
            <person name="Bluhm B."/>
            <person name="Cannon C."/>
            <person name="Castanera R."/>
            <person name="Culley D."/>
            <person name="Daum C."/>
            <person name="Ezra D."/>
            <person name="Gonzalez J."/>
            <person name="Henrissat B."/>
            <person name="Kuo A."/>
            <person name="Liang C."/>
            <person name="Lipzen A."/>
            <person name="Lutzoni F."/>
            <person name="Magnuson J."/>
            <person name="Mondo S."/>
            <person name="Nolan M."/>
            <person name="Ohm R."/>
            <person name="Pangilinan J."/>
            <person name="Park H.-J."/>
            <person name="Ramirez L."/>
            <person name="Alfaro M."/>
            <person name="Sun H."/>
            <person name="Tritt A."/>
            <person name="Yoshinaga Y."/>
            <person name="Zwiers L.-H."/>
            <person name="Turgeon B."/>
            <person name="Goodwin S."/>
            <person name="Spatafora J."/>
            <person name="Crous P."/>
            <person name="Grigoriev I."/>
        </authorList>
    </citation>
    <scope>NUCLEOTIDE SEQUENCE</scope>
    <source>
        <strain evidence="9">CBS 627.86</strain>
    </source>
</reference>
<feature type="transmembrane region" description="Helical" evidence="7">
    <location>
        <begin position="463"/>
        <end position="482"/>
    </location>
</feature>
<accession>A0A6A5Z7J6</accession>
<evidence type="ECO:0000256" key="1">
    <source>
        <dbReference type="ARBA" id="ARBA00004141"/>
    </source>
</evidence>
<dbReference type="Proteomes" id="UP000799770">
    <property type="component" value="Unassembled WGS sequence"/>
</dbReference>
<name>A0A6A5Z7J6_9PLEO</name>
<evidence type="ECO:0000259" key="8">
    <source>
        <dbReference type="PROSITE" id="PS50850"/>
    </source>
</evidence>
<feature type="transmembrane region" description="Helical" evidence="7">
    <location>
        <begin position="149"/>
        <end position="172"/>
    </location>
</feature>
<keyword evidence="5 7" id="KW-0472">Membrane</keyword>
<feature type="transmembrane region" description="Helical" evidence="7">
    <location>
        <begin position="126"/>
        <end position="143"/>
    </location>
</feature>
<evidence type="ECO:0000256" key="2">
    <source>
        <dbReference type="ARBA" id="ARBA00022448"/>
    </source>
</evidence>
<dbReference type="GO" id="GO:0022857">
    <property type="term" value="F:transmembrane transporter activity"/>
    <property type="evidence" value="ECO:0007669"/>
    <property type="project" value="InterPro"/>
</dbReference>
<feature type="transmembrane region" description="Helical" evidence="7">
    <location>
        <begin position="214"/>
        <end position="234"/>
    </location>
</feature>
<dbReference type="GO" id="GO:0005886">
    <property type="term" value="C:plasma membrane"/>
    <property type="evidence" value="ECO:0007669"/>
    <property type="project" value="TreeGrafter"/>
</dbReference>
<feature type="region of interest" description="Disordered" evidence="6">
    <location>
        <begin position="1"/>
        <end position="23"/>
    </location>
</feature>
<proteinExistence type="predicted"/>
<dbReference type="EMBL" id="ML977324">
    <property type="protein sequence ID" value="KAF2115014.1"/>
    <property type="molecule type" value="Genomic_DNA"/>
</dbReference>
<comment type="subcellular location">
    <subcellularLocation>
        <location evidence="1">Membrane</location>
        <topology evidence="1">Multi-pass membrane protein</topology>
    </subcellularLocation>
</comment>
<dbReference type="InterPro" id="IPR036259">
    <property type="entry name" value="MFS_trans_sf"/>
</dbReference>
<sequence>MSSAAKDEPGPGPTNVDNSVDPSSQYSPEDLIARSCIEKSSCCSALPLYSIFTKRQKWLTIFLATFAGAFSPLSSFIFFPVVTNLSNSLHVSIAKINLTITSYMIVAGIAPSILGDLADNVGRRMVYILMMAIYCAANIGLALQNSWTALFILRMVQSSGSAATIALGYGVVADIATPAERSEFVSGMVLGPNIATAIGPIVGGALAEYAGWRWIFWLLAALSGICLLFVILLLPETARSIVGNGSKPATGLHRPIASLAFATKSFTKRSEQGAAKPVAPIKEEAASRVFHVPNPLQSLRLLCAKDCILIVLIFGIFYMNLSCVQASTSALFIKIYHISELKAGLAYLPAGVGSIIGAYGAGPLLKYDYGMTARKHGIEINVRSGDDMSVFPIEQARLRSIWYSIGSAALSTIGYGWALHSKAHMAVPLALQFLIGLSTAIIFNSSATLLTDIHPKSPSTASAANSIVRCLLAGLGLAVVQILIDSIGIHWCFTLFGIICLACLGVAWLLCNYGRLWRDEIRTRNVER</sequence>
<dbReference type="PANTHER" id="PTHR23502">
    <property type="entry name" value="MAJOR FACILITATOR SUPERFAMILY"/>
    <property type="match status" value="1"/>
</dbReference>
<keyword evidence="4 7" id="KW-1133">Transmembrane helix</keyword>
<evidence type="ECO:0000256" key="7">
    <source>
        <dbReference type="SAM" id="Phobius"/>
    </source>
</evidence>
<keyword evidence="10" id="KW-1185">Reference proteome</keyword>
<dbReference type="Gene3D" id="1.20.1720.10">
    <property type="entry name" value="Multidrug resistance protein D"/>
    <property type="match status" value="1"/>
</dbReference>